<evidence type="ECO:0000313" key="2">
    <source>
        <dbReference type="Proteomes" id="UP001197247"/>
    </source>
</evidence>
<evidence type="ECO:0000313" key="1">
    <source>
        <dbReference type="EMBL" id="MBT0773165.1"/>
    </source>
</evidence>
<protein>
    <submittedName>
        <fullName evidence="1">Uncharacterized protein</fullName>
    </submittedName>
</protein>
<gene>
    <name evidence="1" type="ORF">KIH74_29750</name>
</gene>
<accession>A0ABS5TPY6</accession>
<name>A0ABS5TPY6_9ACTN</name>
<keyword evidence="2" id="KW-1185">Reference proteome</keyword>
<comment type="caution">
    <text evidence="1">The sequence shown here is derived from an EMBL/GenBank/DDBJ whole genome shotgun (WGS) entry which is preliminary data.</text>
</comment>
<proteinExistence type="predicted"/>
<organism evidence="1 2">
    <name type="scientific">Kineosporia corallincola</name>
    <dbReference type="NCBI Taxonomy" id="2835133"/>
    <lineage>
        <taxon>Bacteria</taxon>
        <taxon>Bacillati</taxon>
        <taxon>Actinomycetota</taxon>
        <taxon>Actinomycetes</taxon>
        <taxon>Kineosporiales</taxon>
        <taxon>Kineosporiaceae</taxon>
        <taxon>Kineosporia</taxon>
    </lineage>
</organism>
<dbReference type="RefSeq" id="WP_214159693.1">
    <property type="nucleotide sequence ID" value="NZ_JAHBAY010000015.1"/>
</dbReference>
<reference evidence="1 2" key="1">
    <citation type="submission" date="2021-05" db="EMBL/GenBank/DDBJ databases">
        <title>Kineosporia and Streptomyces sp. nov. two new marine actinobacteria isolated from Coral.</title>
        <authorList>
            <person name="Buangrab K."/>
            <person name="Sutthacheep M."/>
            <person name="Yeemin T."/>
            <person name="Harunari E."/>
            <person name="Igarashi Y."/>
            <person name="Kanchanasin P."/>
            <person name="Tanasupawat S."/>
            <person name="Phongsopitanun W."/>
        </authorList>
    </citation>
    <scope>NUCLEOTIDE SEQUENCE [LARGE SCALE GENOMIC DNA]</scope>
    <source>
        <strain evidence="1 2">J2-2</strain>
    </source>
</reference>
<dbReference type="EMBL" id="JAHBAY010000015">
    <property type="protein sequence ID" value="MBT0773165.1"/>
    <property type="molecule type" value="Genomic_DNA"/>
</dbReference>
<dbReference type="Proteomes" id="UP001197247">
    <property type="component" value="Unassembled WGS sequence"/>
</dbReference>
<sequence length="64" mass="7137">MNSDGDKLLAACYASGRADVWFDPERDIPDHTRLAKLRELFAGLRRDLDLAPADYDDPTDGSNL</sequence>